<evidence type="ECO:0000256" key="2">
    <source>
        <dbReference type="ARBA" id="ARBA00022448"/>
    </source>
</evidence>
<proteinExistence type="inferred from homology"/>
<name>A0ABR8YYH0_9MICO</name>
<dbReference type="PROSITE" id="PS50928">
    <property type="entry name" value="ABC_TM1"/>
    <property type="match status" value="1"/>
</dbReference>
<dbReference type="Gene3D" id="1.10.3720.10">
    <property type="entry name" value="MetI-like"/>
    <property type="match status" value="1"/>
</dbReference>
<dbReference type="PANTHER" id="PTHR30450:SF14">
    <property type="entry name" value="TRANSPORTER, PERMEASE PROTEIN, PUTATIVE-RELATED"/>
    <property type="match status" value="1"/>
</dbReference>
<comment type="caution">
    <text evidence="9">The sequence shown here is derived from an EMBL/GenBank/DDBJ whole genome shotgun (WGS) entry which is preliminary data.</text>
</comment>
<feature type="transmembrane region" description="Helical" evidence="7">
    <location>
        <begin position="55"/>
        <end position="79"/>
    </location>
</feature>
<evidence type="ECO:0000256" key="1">
    <source>
        <dbReference type="ARBA" id="ARBA00004651"/>
    </source>
</evidence>
<dbReference type="RefSeq" id="WP_251838159.1">
    <property type="nucleotide sequence ID" value="NZ_JACSPO010000001.1"/>
</dbReference>
<feature type="transmembrane region" description="Helical" evidence="7">
    <location>
        <begin position="91"/>
        <end position="109"/>
    </location>
</feature>
<keyword evidence="2 7" id="KW-0813">Transport</keyword>
<keyword evidence="4 7" id="KW-0812">Transmembrane</keyword>
<evidence type="ECO:0000259" key="8">
    <source>
        <dbReference type="PROSITE" id="PS50928"/>
    </source>
</evidence>
<comment type="similarity">
    <text evidence="7">Belongs to the binding-protein-dependent transport system permease family.</text>
</comment>
<dbReference type="InterPro" id="IPR000515">
    <property type="entry name" value="MetI-like"/>
</dbReference>
<feature type="transmembrane region" description="Helical" evidence="7">
    <location>
        <begin position="192"/>
        <end position="214"/>
    </location>
</feature>
<evidence type="ECO:0000256" key="7">
    <source>
        <dbReference type="RuleBase" id="RU363032"/>
    </source>
</evidence>
<dbReference type="CDD" id="cd06261">
    <property type="entry name" value="TM_PBP2"/>
    <property type="match status" value="1"/>
</dbReference>
<comment type="subcellular location">
    <subcellularLocation>
        <location evidence="1 7">Cell membrane</location>
        <topology evidence="1 7">Multi-pass membrane protein</topology>
    </subcellularLocation>
</comment>
<accession>A0ABR8YYH0</accession>
<protein>
    <submittedName>
        <fullName evidence="9">ABC transporter permease</fullName>
    </submittedName>
</protein>
<organism evidence="9 10">
    <name type="scientific">Oceanitalea stevensii</name>
    <dbReference type="NCBI Taxonomy" id="2763072"/>
    <lineage>
        <taxon>Bacteria</taxon>
        <taxon>Bacillati</taxon>
        <taxon>Actinomycetota</taxon>
        <taxon>Actinomycetes</taxon>
        <taxon>Micrococcales</taxon>
        <taxon>Bogoriellaceae</taxon>
        <taxon>Georgenia</taxon>
    </lineage>
</organism>
<reference evidence="9 10" key="1">
    <citation type="submission" date="2020-08" db="EMBL/GenBank/DDBJ databases">
        <title>A Genomic Blueprint of the Chicken Gut Microbiome.</title>
        <authorList>
            <person name="Gilroy R."/>
            <person name="Ravi A."/>
            <person name="Getino M."/>
            <person name="Pursley I."/>
            <person name="Horton D.L."/>
            <person name="Alikhan N.-F."/>
            <person name="Baker D."/>
            <person name="Gharbi K."/>
            <person name="Hall N."/>
            <person name="Watson M."/>
            <person name="Adriaenssens E.M."/>
            <person name="Foster-Nyarko E."/>
            <person name="Jarju S."/>
            <person name="Secka A."/>
            <person name="Antonio M."/>
            <person name="Oren A."/>
            <person name="Chaudhuri R."/>
            <person name="La Ragione R.M."/>
            <person name="Hildebrand F."/>
            <person name="Pallen M.J."/>
        </authorList>
    </citation>
    <scope>NUCLEOTIDE SEQUENCE [LARGE SCALE GENOMIC DNA]</scope>
    <source>
        <strain evidence="9 10">Sa1BUA1</strain>
    </source>
</reference>
<sequence length="222" mass="23572">MQQEIFGVTVDRLILAGVQTVYMLGWGMLFGTLVGIGLALALVLSRRGGLMENRVTYAAVNVTINVVRSIPFIILLVAMMPITRAVVGTSVGSRAALVPLIVYIAPFIARMVEASLLEVSPGVLEAAKAMGASNAQIVRRFLLPEAYSSIVLALTTSVVGLLGATAMAGYGGGGGVGDLALTYGRERFNTPLMVFTVVILVIFVQLMQAAGNYLSRRLREPR</sequence>
<evidence type="ECO:0000313" key="9">
    <source>
        <dbReference type="EMBL" id="MBD8061014.1"/>
    </source>
</evidence>
<evidence type="ECO:0000256" key="4">
    <source>
        <dbReference type="ARBA" id="ARBA00022692"/>
    </source>
</evidence>
<dbReference type="Proteomes" id="UP000661894">
    <property type="component" value="Unassembled WGS sequence"/>
</dbReference>
<keyword evidence="5 7" id="KW-1133">Transmembrane helix</keyword>
<dbReference type="SUPFAM" id="SSF161098">
    <property type="entry name" value="MetI-like"/>
    <property type="match status" value="1"/>
</dbReference>
<dbReference type="InterPro" id="IPR051322">
    <property type="entry name" value="AA_ABC_Transporter_Permease"/>
</dbReference>
<dbReference type="EMBL" id="JACSPO010000001">
    <property type="protein sequence ID" value="MBD8061014.1"/>
    <property type="molecule type" value="Genomic_DNA"/>
</dbReference>
<evidence type="ECO:0000256" key="3">
    <source>
        <dbReference type="ARBA" id="ARBA00022475"/>
    </source>
</evidence>
<feature type="transmembrane region" description="Helical" evidence="7">
    <location>
        <begin position="20"/>
        <end position="43"/>
    </location>
</feature>
<dbReference type="Pfam" id="PF00528">
    <property type="entry name" value="BPD_transp_1"/>
    <property type="match status" value="1"/>
</dbReference>
<evidence type="ECO:0000313" key="10">
    <source>
        <dbReference type="Proteomes" id="UP000661894"/>
    </source>
</evidence>
<keyword evidence="10" id="KW-1185">Reference proteome</keyword>
<evidence type="ECO:0000256" key="6">
    <source>
        <dbReference type="ARBA" id="ARBA00023136"/>
    </source>
</evidence>
<gene>
    <name evidence="9" type="ORF">H9624_01595</name>
</gene>
<keyword evidence="3" id="KW-1003">Cell membrane</keyword>
<feature type="transmembrane region" description="Helical" evidence="7">
    <location>
        <begin position="149"/>
        <end position="172"/>
    </location>
</feature>
<dbReference type="InterPro" id="IPR035906">
    <property type="entry name" value="MetI-like_sf"/>
</dbReference>
<dbReference type="PANTHER" id="PTHR30450">
    <property type="entry name" value="ABC TRANSPORTER PERMEASE"/>
    <property type="match status" value="1"/>
</dbReference>
<keyword evidence="6 7" id="KW-0472">Membrane</keyword>
<feature type="domain" description="ABC transmembrane type-1" evidence="8">
    <location>
        <begin position="17"/>
        <end position="211"/>
    </location>
</feature>
<evidence type="ECO:0000256" key="5">
    <source>
        <dbReference type="ARBA" id="ARBA00022989"/>
    </source>
</evidence>